<evidence type="ECO:0000313" key="3">
    <source>
        <dbReference type="Proteomes" id="UP000226031"/>
    </source>
</evidence>
<dbReference type="AlphaFoldDB" id="A0A2B7ZVU9"/>
<dbReference type="STRING" id="73230.A0A2B7ZVU9"/>
<sequence>MASLASPQSPTGAHRSAGSDASRPSPQKILNEIIHKIPTIQKFTEIIYEDISSSDGALICQSLASSEQVERRNIRVNFNSHTGTLRIRVMPTELHDAHQRWATDAVVDWVLGGLVSREEQRGLGAGVGTTFGGFTGVYQGSHKEPDFFFRADTNSFPSVVIESGWSESLPYLRADKDLWMNGSILVQLVILLKWSKISGGRVKGSAEIWRRNGAGNLVATEMAIFPVPDPPAPNERIEFTKGQLFGTAAIGSQDSGTVLYLEISRLREIAEETLVNKMGLMPA</sequence>
<feature type="region of interest" description="Disordered" evidence="1">
    <location>
        <begin position="1"/>
        <end position="25"/>
    </location>
</feature>
<feature type="compositionally biased region" description="Polar residues" evidence="1">
    <location>
        <begin position="1"/>
        <end position="11"/>
    </location>
</feature>
<name>A0A2B7ZVU9_9EURO</name>
<evidence type="ECO:0000256" key="1">
    <source>
        <dbReference type="SAM" id="MobiDB-lite"/>
    </source>
</evidence>
<protein>
    <submittedName>
        <fullName evidence="2">Uncharacterized protein</fullName>
    </submittedName>
</protein>
<accession>A0A2B7ZVU9</accession>
<evidence type="ECO:0000313" key="2">
    <source>
        <dbReference type="EMBL" id="PGH37132.1"/>
    </source>
</evidence>
<dbReference type="EMBL" id="PDND01000001">
    <property type="protein sequence ID" value="PGH37132.1"/>
    <property type="molecule type" value="Genomic_DNA"/>
</dbReference>
<gene>
    <name evidence="2" type="ORF">GX50_00116</name>
</gene>
<organism evidence="2 3">
    <name type="scientific">[Emmonsia] crescens</name>
    <dbReference type="NCBI Taxonomy" id="73230"/>
    <lineage>
        <taxon>Eukaryota</taxon>
        <taxon>Fungi</taxon>
        <taxon>Dikarya</taxon>
        <taxon>Ascomycota</taxon>
        <taxon>Pezizomycotina</taxon>
        <taxon>Eurotiomycetes</taxon>
        <taxon>Eurotiomycetidae</taxon>
        <taxon>Onygenales</taxon>
        <taxon>Ajellomycetaceae</taxon>
        <taxon>Emergomyces</taxon>
    </lineage>
</organism>
<proteinExistence type="predicted"/>
<reference evidence="2 3" key="1">
    <citation type="submission" date="2017-10" db="EMBL/GenBank/DDBJ databases">
        <title>Comparative genomics in systemic dimorphic fungi from Ajellomycetaceae.</title>
        <authorList>
            <person name="Munoz J.F."/>
            <person name="Mcewen J.G."/>
            <person name="Clay O.K."/>
            <person name="Cuomo C.A."/>
        </authorList>
    </citation>
    <scope>NUCLEOTIDE SEQUENCE [LARGE SCALE GENOMIC DNA]</scope>
    <source>
        <strain evidence="2 3">UAMH4076</strain>
    </source>
</reference>
<dbReference type="Proteomes" id="UP000226031">
    <property type="component" value="Unassembled WGS sequence"/>
</dbReference>
<dbReference type="VEuPathDB" id="FungiDB:EMCG_03668"/>
<comment type="caution">
    <text evidence="2">The sequence shown here is derived from an EMBL/GenBank/DDBJ whole genome shotgun (WGS) entry which is preliminary data.</text>
</comment>
<keyword evidence="3" id="KW-1185">Reference proteome</keyword>